<dbReference type="SMART" id="SM00717">
    <property type="entry name" value="SANT"/>
    <property type="match status" value="2"/>
</dbReference>
<dbReference type="InterPro" id="IPR009057">
    <property type="entry name" value="Homeodomain-like_sf"/>
</dbReference>
<dbReference type="PANTHER" id="PTHR46380">
    <property type="entry name" value="CYCLIN-D-BINDING MYB-LIKE TRANSCRIPTION FACTOR 1"/>
    <property type="match status" value="1"/>
</dbReference>
<accession>D3KHT5</accession>
<comment type="subcellular location">
    <subcellularLocation>
        <location evidence="1">Nucleus</location>
    </subcellularLocation>
</comment>
<evidence type="ECO:0000256" key="3">
    <source>
        <dbReference type="ARBA" id="ARBA00023242"/>
    </source>
</evidence>
<dbReference type="PROSITE" id="PS51294">
    <property type="entry name" value="HTH_MYB"/>
    <property type="match status" value="1"/>
</dbReference>
<dbReference type="Gene3D" id="1.10.10.60">
    <property type="entry name" value="Homeodomain-like"/>
    <property type="match status" value="2"/>
</dbReference>
<dbReference type="InterPro" id="IPR017930">
    <property type="entry name" value="Myb_dom"/>
</dbReference>
<dbReference type="OMA" id="RDRVQCY"/>
<dbReference type="CDD" id="cd00167">
    <property type="entry name" value="SANT"/>
    <property type="match status" value="2"/>
</dbReference>
<reference evidence="4 5" key="1">
    <citation type="journal article" date="2007" name="Science">
        <title>Genomic minimalism in the early diverging intestinal parasite Giardia lamblia.</title>
        <authorList>
            <person name="Morrison H.G."/>
            <person name="McArthur A.G."/>
            <person name="Gillin F.D."/>
            <person name="Aley S.B."/>
            <person name="Adam R.D."/>
            <person name="Olsen G.J."/>
            <person name="Best A.A."/>
            <person name="Cande W.Z."/>
            <person name="Chen F."/>
            <person name="Cipriano M.J."/>
            <person name="Davids B.J."/>
            <person name="Dawson S.C."/>
            <person name="Elmendorf H.G."/>
            <person name="Hehl A.B."/>
            <person name="Holder M.E."/>
            <person name="Huse S.M."/>
            <person name="Kim U.U."/>
            <person name="Lasek-Nesselquist E."/>
            <person name="Manning G."/>
            <person name="Nigam A."/>
            <person name="Nixon J.E."/>
            <person name="Palm D."/>
            <person name="Passamaneck N.E."/>
            <person name="Prabhu A."/>
            <person name="Reich C.I."/>
            <person name="Reiner D.S."/>
            <person name="Samuelson J."/>
            <person name="Svard S.G."/>
            <person name="Sogin M.L."/>
        </authorList>
    </citation>
    <scope>NUCLEOTIDE SEQUENCE [LARGE SCALE GENOMIC DNA]</scope>
    <source>
        <strain evidence="4 5">WB C6</strain>
    </source>
</reference>
<keyword evidence="2" id="KW-0238">DNA-binding</keyword>
<keyword evidence="5" id="KW-1185">Reference proteome</keyword>
<gene>
    <name evidence="4" type="ORF">GL50803_005248</name>
</gene>
<dbReference type="Proteomes" id="UP000001548">
    <property type="component" value="Unassembled WGS sequence"/>
</dbReference>
<keyword evidence="3" id="KW-0539">Nucleus</keyword>
<dbReference type="GO" id="GO:0003677">
    <property type="term" value="F:DNA binding"/>
    <property type="evidence" value="ECO:0007669"/>
    <property type="project" value="UniProtKB-KW"/>
</dbReference>
<dbReference type="VEuPathDB" id="GiardiaDB:GL50803_5248"/>
<sequence length="229" mass="26964">MSSISFYRISSTNKRHRVPWSADEVKRLVDAISMERAATTVGKINWREVAKRVGTRDRVQCYQRYTYINHPGKSGTSRCLWSIDETVQLLKWYADHGRNWSMYSTCFPGRTPAEVKGKFLSLQRALMSKNSDVWRLDEYAPYRELLQESLYRASHKRRRLAEYIGADSCRQLWLVQAFKHNRKPFNPWSLDRNILTFPLSSKDSARRCSGSKKRREGRFLGHLAWCKTF</sequence>
<proteinExistence type="predicted"/>
<dbReference type="InterPro" id="IPR051651">
    <property type="entry name" value="DMTF1_DNA-bind_reg"/>
</dbReference>
<dbReference type="EMBL" id="AACB03000002">
    <property type="protein sequence ID" value="KAE8304305.1"/>
    <property type="molecule type" value="Genomic_DNA"/>
</dbReference>
<dbReference type="PANTHER" id="PTHR46380:SF2">
    <property type="entry name" value="CYCLIN-D-BINDING MYB-LIKE TRANSCRIPTION FACTOR 1"/>
    <property type="match status" value="1"/>
</dbReference>
<organism evidence="4 5">
    <name type="scientific">Giardia intestinalis (strain ATCC 50803 / WB clone C6)</name>
    <name type="common">Giardia lamblia</name>
    <dbReference type="NCBI Taxonomy" id="184922"/>
    <lineage>
        <taxon>Eukaryota</taxon>
        <taxon>Metamonada</taxon>
        <taxon>Diplomonadida</taxon>
        <taxon>Hexamitidae</taxon>
        <taxon>Giardiinae</taxon>
        <taxon>Giardia</taxon>
    </lineage>
</organism>
<evidence type="ECO:0000313" key="5">
    <source>
        <dbReference type="Proteomes" id="UP000001548"/>
    </source>
</evidence>
<dbReference type="HOGENOM" id="CLU_1211754_0_0_1"/>
<name>D3KHT5_GIAIC</name>
<evidence type="ECO:0000256" key="1">
    <source>
        <dbReference type="ARBA" id="ARBA00004123"/>
    </source>
</evidence>
<protein>
    <submittedName>
        <fullName evidence="4">Myb-like DNA-binding domain-containing protein</fullName>
    </submittedName>
</protein>
<dbReference type="Pfam" id="PF00249">
    <property type="entry name" value="Myb_DNA-binding"/>
    <property type="match status" value="1"/>
</dbReference>
<dbReference type="GO" id="GO:0005634">
    <property type="term" value="C:nucleus"/>
    <property type="evidence" value="ECO:0007669"/>
    <property type="project" value="UniProtKB-SubCell"/>
</dbReference>
<evidence type="ECO:0000256" key="2">
    <source>
        <dbReference type="ARBA" id="ARBA00023125"/>
    </source>
</evidence>
<evidence type="ECO:0000313" key="4">
    <source>
        <dbReference type="EMBL" id="KAE8304305.1"/>
    </source>
</evidence>
<dbReference type="PROSITE" id="PS50090">
    <property type="entry name" value="MYB_LIKE"/>
    <property type="match status" value="2"/>
</dbReference>
<dbReference type="InterPro" id="IPR001005">
    <property type="entry name" value="SANT/Myb"/>
</dbReference>
<dbReference type="AlphaFoldDB" id="D3KHT5"/>
<comment type="caution">
    <text evidence="4">The sequence shown here is derived from an EMBL/GenBank/DDBJ whole genome shotgun (WGS) entry which is preliminary data.</text>
</comment>
<dbReference type="SUPFAM" id="SSF46689">
    <property type="entry name" value="Homeodomain-like"/>
    <property type="match status" value="1"/>
</dbReference>